<evidence type="ECO:0000256" key="1">
    <source>
        <dbReference type="PROSITE-ProRule" id="PRU00182"/>
    </source>
</evidence>
<dbReference type="SMART" id="SM00363">
    <property type="entry name" value="S4"/>
    <property type="match status" value="1"/>
</dbReference>
<accession>A0A5J5NQQ8</accession>
<organism evidence="3 4">
    <name type="scientific">Gossypium barbadense</name>
    <name type="common">Sea Island cotton</name>
    <name type="synonym">Hibiscus barbadensis</name>
    <dbReference type="NCBI Taxonomy" id="3634"/>
    <lineage>
        <taxon>Eukaryota</taxon>
        <taxon>Viridiplantae</taxon>
        <taxon>Streptophyta</taxon>
        <taxon>Embryophyta</taxon>
        <taxon>Tracheophyta</taxon>
        <taxon>Spermatophyta</taxon>
        <taxon>Magnoliopsida</taxon>
        <taxon>eudicotyledons</taxon>
        <taxon>Gunneridae</taxon>
        <taxon>Pentapetalae</taxon>
        <taxon>rosids</taxon>
        <taxon>malvids</taxon>
        <taxon>Malvales</taxon>
        <taxon>Malvaceae</taxon>
        <taxon>Malvoideae</taxon>
        <taxon>Gossypium</taxon>
    </lineage>
</organism>
<dbReference type="SUPFAM" id="SSF55174">
    <property type="entry name" value="Alpha-L RNA-binding motif"/>
    <property type="match status" value="1"/>
</dbReference>
<dbReference type="Gene3D" id="3.10.290.10">
    <property type="entry name" value="RNA-binding S4 domain"/>
    <property type="match status" value="1"/>
</dbReference>
<dbReference type="Pfam" id="PF01479">
    <property type="entry name" value="S4"/>
    <property type="match status" value="1"/>
</dbReference>
<dbReference type="AlphaFoldDB" id="A0A5J5NQQ8"/>
<dbReference type="GO" id="GO:0003723">
    <property type="term" value="F:RNA binding"/>
    <property type="evidence" value="ECO:0007669"/>
    <property type="project" value="UniProtKB-KW"/>
</dbReference>
<keyword evidence="1" id="KW-0694">RNA-binding</keyword>
<dbReference type="InterPro" id="IPR012677">
    <property type="entry name" value="Nucleotide-bd_a/b_plait_sf"/>
</dbReference>
<keyword evidence="4" id="KW-1185">Reference proteome</keyword>
<gene>
    <name evidence="3" type="ORF">ES319_D13G172100v1</name>
</gene>
<dbReference type="FunFam" id="3.10.290.10:FF:000037">
    <property type="entry name" value="BnaA05g14690D protein"/>
    <property type="match status" value="1"/>
</dbReference>
<dbReference type="CDD" id="cd00165">
    <property type="entry name" value="S4"/>
    <property type="match status" value="1"/>
</dbReference>
<name>A0A5J5NQQ8_GOSBA</name>
<feature type="domain" description="RNA-binding S4" evidence="2">
    <location>
        <begin position="221"/>
        <end position="281"/>
    </location>
</feature>
<dbReference type="Gene3D" id="3.30.70.330">
    <property type="match status" value="1"/>
</dbReference>
<dbReference type="Proteomes" id="UP000327439">
    <property type="component" value="Chromosome D13"/>
</dbReference>
<dbReference type="Pfam" id="PF17774">
    <property type="entry name" value="YlmH_RBD"/>
    <property type="match status" value="1"/>
</dbReference>
<dbReference type="Gene3D" id="3.30.1370.160">
    <property type="match status" value="1"/>
</dbReference>
<evidence type="ECO:0000259" key="2">
    <source>
        <dbReference type="SMART" id="SM00363"/>
    </source>
</evidence>
<dbReference type="OrthoDB" id="4150at2759"/>
<protein>
    <recommendedName>
        <fullName evidence="2">RNA-binding S4 domain-containing protein</fullName>
    </recommendedName>
</protein>
<dbReference type="PANTHER" id="PTHR13633:SF3">
    <property type="entry name" value="MITOCHONDRIAL TRANSCRIPTION RESCUE FACTOR 1"/>
    <property type="match status" value="1"/>
</dbReference>
<evidence type="ECO:0000313" key="3">
    <source>
        <dbReference type="EMBL" id="KAB1995610.1"/>
    </source>
</evidence>
<evidence type="ECO:0000313" key="4">
    <source>
        <dbReference type="Proteomes" id="UP000327439"/>
    </source>
</evidence>
<dbReference type="PROSITE" id="PS50889">
    <property type="entry name" value="S4"/>
    <property type="match status" value="1"/>
</dbReference>
<dbReference type="InterPro" id="IPR002942">
    <property type="entry name" value="S4_RNA-bd"/>
</dbReference>
<dbReference type="PANTHER" id="PTHR13633">
    <property type="entry name" value="MITOCHONDRIAL TRANSCRIPTION RESCUE FACTOR 1"/>
    <property type="match status" value="1"/>
</dbReference>
<dbReference type="InterPro" id="IPR040591">
    <property type="entry name" value="RqcP2_RBD"/>
</dbReference>
<sequence>MAAASVTSPWLLRKAFQALAFSQPLHTNKHLSFYGNLCSFPFQYPLRSSGLCHIAQVIKGDNDVLLKGVGDKSAIKEVKHILDTARRAATRREVFHTDFLTPPVLKESMIVLQKLADVKAVAQGGYPQAERCRLSIGHSEVLTNDPNVVAAINISGNFSFQPCSHGDFLGAILGKGIAREKLGDIILQVANVSVSCTQIPLLALEYEPPRTQSFKTVEASLRVDALASAGFKISRSKLVNLISNGDVRVNWTTVTKNGTTLKTGDIVSVSGKGRLKIGEINSTKKGKFSVELIRYL</sequence>
<dbReference type="InterPro" id="IPR036986">
    <property type="entry name" value="S4_RNA-bd_sf"/>
</dbReference>
<proteinExistence type="predicted"/>
<reference evidence="4" key="1">
    <citation type="journal article" date="2020" name="Nat. Genet.">
        <title>Genomic diversifications of five Gossypium allopolyploid species and their impact on cotton improvement.</title>
        <authorList>
            <person name="Chen Z.J."/>
            <person name="Sreedasyam A."/>
            <person name="Ando A."/>
            <person name="Song Q."/>
            <person name="De Santiago L.M."/>
            <person name="Hulse-Kemp A.M."/>
            <person name="Ding M."/>
            <person name="Ye W."/>
            <person name="Kirkbride R.C."/>
            <person name="Jenkins J."/>
            <person name="Plott C."/>
            <person name="Lovell J."/>
            <person name="Lin Y.M."/>
            <person name="Vaughn R."/>
            <person name="Liu B."/>
            <person name="Simpson S."/>
            <person name="Scheffler B.E."/>
            <person name="Wen L."/>
            <person name="Saski C.A."/>
            <person name="Grover C.E."/>
            <person name="Hu G."/>
            <person name="Conover J.L."/>
            <person name="Carlson J.W."/>
            <person name="Shu S."/>
            <person name="Boston L.B."/>
            <person name="Williams M."/>
            <person name="Peterson D.G."/>
            <person name="McGee K."/>
            <person name="Jones D.C."/>
            <person name="Wendel J.F."/>
            <person name="Stelly D.M."/>
            <person name="Grimwood J."/>
            <person name="Schmutz J."/>
        </authorList>
    </citation>
    <scope>NUCLEOTIDE SEQUENCE [LARGE SCALE GENOMIC DNA]</scope>
    <source>
        <strain evidence="4">cv. 3-79</strain>
    </source>
</reference>
<dbReference type="EMBL" id="CM018227">
    <property type="protein sequence ID" value="KAB1995610.1"/>
    <property type="molecule type" value="Genomic_DNA"/>
</dbReference>